<comment type="caution">
    <text evidence="1">The sequence shown here is derived from an EMBL/GenBank/DDBJ whole genome shotgun (WGS) entry which is preliminary data.</text>
</comment>
<dbReference type="Proteomes" id="UP001358586">
    <property type="component" value="Chromosome 6"/>
</dbReference>
<accession>A0ABR0PL09</accession>
<proteinExistence type="predicted"/>
<gene>
    <name evidence="1" type="ORF">PVK06_019775</name>
</gene>
<organism evidence="1 2">
    <name type="scientific">Gossypium arboreum</name>
    <name type="common">Tree cotton</name>
    <name type="synonym">Gossypium nanking</name>
    <dbReference type="NCBI Taxonomy" id="29729"/>
    <lineage>
        <taxon>Eukaryota</taxon>
        <taxon>Viridiplantae</taxon>
        <taxon>Streptophyta</taxon>
        <taxon>Embryophyta</taxon>
        <taxon>Tracheophyta</taxon>
        <taxon>Spermatophyta</taxon>
        <taxon>Magnoliopsida</taxon>
        <taxon>eudicotyledons</taxon>
        <taxon>Gunneridae</taxon>
        <taxon>Pentapetalae</taxon>
        <taxon>rosids</taxon>
        <taxon>malvids</taxon>
        <taxon>Malvales</taxon>
        <taxon>Malvaceae</taxon>
        <taxon>Malvoideae</taxon>
        <taxon>Gossypium</taxon>
    </lineage>
</organism>
<keyword evidence="2" id="KW-1185">Reference proteome</keyword>
<sequence length="153" mass="16316">MAREARNIQDYEILNHGSVFFIIKVAIPGTMASHLPPKLTEPLPCPRCDSTNTITTTSLNLATSASHIAVTGLKAELFVTFSSSSSVTHEAGPTPMVVSPTSVMPGPRIKPEMGLVNSFSSSSKSEMAIAPVLLLHLKIQAPPPYLGPERYSS</sequence>
<reference evidence="1 2" key="1">
    <citation type="submission" date="2023-03" db="EMBL/GenBank/DDBJ databases">
        <title>WGS of Gossypium arboreum.</title>
        <authorList>
            <person name="Yu D."/>
        </authorList>
    </citation>
    <scope>NUCLEOTIDE SEQUENCE [LARGE SCALE GENOMIC DNA]</scope>
    <source>
        <tissue evidence="1">Leaf</tissue>
    </source>
</reference>
<evidence type="ECO:0000313" key="1">
    <source>
        <dbReference type="EMBL" id="KAK5824976.1"/>
    </source>
</evidence>
<name>A0ABR0PL09_GOSAR</name>
<protein>
    <submittedName>
        <fullName evidence="1">Uncharacterized protein</fullName>
    </submittedName>
</protein>
<evidence type="ECO:0000313" key="2">
    <source>
        <dbReference type="Proteomes" id="UP001358586"/>
    </source>
</evidence>
<dbReference type="EMBL" id="JARKNE010000006">
    <property type="protein sequence ID" value="KAK5824976.1"/>
    <property type="molecule type" value="Genomic_DNA"/>
</dbReference>